<evidence type="ECO:0000313" key="2">
    <source>
        <dbReference type="EMBL" id="TVZ06318.1"/>
    </source>
</evidence>
<keyword evidence="2" id="KW-0547">Nucleotide-binding</keyword>
<dbReference type="Pfam" id="PF13307">
    <property type="entry name" value="Helicase_C_2"/>
    <property type="match status" value="1"/>
</dbReference>
<dbReference type="GO" id="GO:0016818">
    <property type="term" value="F:hydrolase activity, acting on acid anhydrides, in phosphorus-containing anhydrides"/>
    <property type="evidence" value="ECO:0007669"/>
    <property type="project" value="InterPro"/>
</dbReference>
<dbReference type="GO" id="GO:0003676">
    <property type="term" value="F:nucleic acid binding"/>
    <property type="evidence" value="ECO:0007669"/>
    <property type="project" value="InterPro"/>
</dbReference>
<comment type="caution">
    <text evidence="2">The sequence shown here is derived from an EMBL/GenBank/DDBJ whole genome shotgun (WGS) entry which is preliminary data.</text>
</comment>
<keyword evidence="2" id="KW-0067">ATP-binding</keyword>
<protein>
    <submittedName>
        <fullName evidence="2">DEAD/DEAH box helicase</fullName>
    </submittedName>
</protein>
<feature type="domain" description="Helicase ATP-binding" evidence="1">
    <location>
        <begin position="45"/>
        <end position="323"/>
    </location>
</feature>
<proteinExistence type="predicted"/>
<gene>
    <name evidence="2" type="ORF">EAS64_02490</name>
</gene>
<dbReference type="RefSeq" id="WP_145851073.1">
    <property type="nucleotide sequence ID" value="NZ_RPFW01000001.1"/>
</dbReference>
<name>A0A6P2C4Z4_9ACTN</name>
<evidence type="ECO:0000313" key="3">
    <source>
        <dbReference type="Proteomes" id="UP000460272"/>
    </source>
</evidence>
<dbReference type="Proteomes" id="UP000460272">
    <property type="component" value="Unassembled WGS sequence"/>
</dbReference>
<dbReference type="EMBL" id="RPFW01000001">
    <property type="protein sequence ID" value="TVZ06318.1"/>
    <property type="molecule type" value="Genomic_DNA"/>
</dbReference>
<dbReference type="InterPro" id="IPR027417">
    <property type="entry name" value="P-loop_NTPase"/>
</dbReference>
<keyword evidence="2" id="KW-0347">Helicase</keyword>
<dbReference type="InterPro" id="IPR011545">
    <property type="entry name" value="DEAD/DEAH_box_helicase_dom"/>
</dbReference>
<organism evidence="2 3">
    <name type="scientific">Trebonia kvetii</name>
    <dbReference type="NCBI Taxonomy" id="2480626"/>
    <lineage>
        <taxon>Bacteria</taxon>
        <taxon>Bacillati</taxon>
        <taxon>Actinomycetota</taxon>
        <taxon>Actinomycetes</taxon>
        <taxon>Streptosporangiales</taxon>
        <taxon>Treboniaceae</taxon>
        <taxon>Trebonia</taxon>
    </lineage>
</organism>
<dbReference type="AlphaFoldDB" id="A0A6P2C4Z4"/>
<dbReference type="SMART" id="SM00487">
    <property type="entry name" value="DEXDc"/>
    <property type="match status" value="1"/>
</dbReference>
<dbReference type="InterPro" id="IPR014001">
    <property type="entry name" value="Helicase_ATP-bd"/>
</dbReference>
<dbReference type="Pfam" id="PF00270">
    <property type="entry name" value="DEAD"/>
    <property type="match status" value="1"/>
</dbReference>
<dbReference type="SUPFAM" id="SSF52540">
    <property type="entry name" value="P-loop containing nucleoside triphosphate hydrolases"/>
    <property type="match status" value="1"/>
</dbReference>
<dbReference type="InterPro" id="IPR006555">
    <property type="entry name" value="ATP-dep_Helicase_C"/>
</dbReference>
<dbReference type="SMART" id="SM00491">
    <property type="entry name" value="HELICc2"/>
    <property type="match status" value="1"/>
</dbReference>
<dbReference type="GO" id="GO:0005524">
    <property type="term" value="F:ATP binding"/>
    <property type="evidence" value="ECO:0007669"/>
    <property type="project" value="InterPro"/>
</dbReference>
<evidence type="ECO:0000259" key="1">
    <source>
        <dbReference type="PROSITE" id="PS51192"/>
    </source>
</evidence>
<dbReference type="PROSITE" id="PS51192">
    <property type="entry name" value="HELICASE_ATP_BIND_1"/>
    <property type="match status" value="1"/>
</dbReference>
<dbReference type="GO" id="GO:0006139">
    <property type="term" value="P:nucleobase-containing compound metabolic process"/>
    <property type="evidence" value="ECO:0007669"/>
    <property type="project" value="InterPro"/>
</dbReference>
<accession>A0A6P2C4Z4</accession>
<keyword evidence="3" id="KW-1185">Reference proteome</keyword>
<keyword evidence="2" id="KW-0378">Hydrolase</keyword>
<reference evidence="2 3" key="1">
    <citation type="submission" date="2018-11" db="EMBL/GenBank/DDBJ databases">
        <title>Trebonia kvetii gen.nov., sp.nov., a novel acidophilic actinobacterium, and proposal of the new actinobacterial family Treboniaceae fam. nov.</title>
        <authorList>
            <person name="Rapoport D."/>
            <person name="Sagova-Mareckova M."/>
            <person name="Sedlacek I."/>
            <person name="Provaznik J."/>
            <person name="Kralova S."/>
            <person name="Pavlinic D."/>
            <person name="Benes V."/>
            <person name="Kopecky J."/>
        </authorList>
    </citation>
    <scope>NUCLEOTIDE SEQUENCE [LARGE SCALE GENOMIC DNA]</scope>
    <source>
        <strain evidence="2 3">15Tr583</strain>
    </source>
</reference>
<dbReference type="Gene3D" id="3.40.50.300">
    <property type="entry name" value="P-loop containing nucleotide triphosphate hydrolases"/>
    <property type="match status" value="2"/>
</dbReference>
<dbReference type="OrthoDB" id="366844at2"/>
<dbReference type="GO" id="GO:0004386">
    <property type="term" value="F:helicase activity"/>
    <property type="evidence" value="ECO:0007669"/>
    <property type="project" value="UniProtKB-KW"/>
</dbReference>
<sequence>MAFKKQAARSPVPASPEALYPILSHGPDAPRELWSRQADVLRAYDALEGDPADVAIELPTGAGKTLVGCLVAEWRRRRHQERVAYVSPTRQLAQQAAAKARLYGIPAVDLTGPHLRWDPADEVSFNRGDAVAFVTYSSVFNSRPYINAETLILDDAHAAEGFVSSNWSVRIGRGELAFPMVLGILARAGALSGEVVRRLRLDTPDDDPDPQAGTDAVAPGTVYLAGIAETAAVAGDLEQALERAVANGHLAKDAAFGLEMVGGSLSACMTYVSYGEILIRPLIAPTAFHDAFADARKRVYMSATLGGGGELERAFGRRRINRIPVPAGWETQGTGRRFFVFPDLLRGLGDEESIADFARDAVSLLGKAVIIAQSARGRDKVAGSVVPECMPVWKPGEYAAAPDEFADAPAGVLALANRYDGIDLPDEACRLVILAGLPVGTHLQERFLHDSAGALAVLTERIRTRLTQGAGRATRNSADYAAVLMLGRDVANFCAKSDVQASLHPEIRAEIAFGLENSAGMPAGEARDNLRHFHDQDEDWRDAELEIIASRDGTARLEPPGTRELAAAAQHEVTAVSAAWQGDWAKAIEAAGQALGKLAGGEETRPYQALWHYILASWAVIAARAGDRQRLQGIADAHFADARAAAAGTRWLSGLATSAAQLIAGQPAEAADPLDVAVISQIAASPIRTRPGAKFAALVASVADGLAQDEAKPYERALAGLGELAGATVLSRGGADAEPDSVWMFGSRLWVAFEAKTGCGTDGELSAKNAREADSHLNYAGASVGGTPPPASFAVVVSPQEAVHGAAAKVSGPRLYLVPPAVIGDIGARLTAAWEGIRIQTRGMQPAEAEPVIADVLSACQALPSQWLPRLTVRRVADG</sequence>